<evidence type="ECO:0000313" key="15">
    <source>
        <dbReference type="EMBL" id="SDY46493.1"/>
    </source>
</evidence>
<evidence type="ECO:0000313" key="16">
    <source>
        <dbReference type="Proteomes" id="UP000242415"/>
    </source>
</evidence>
<evidence type="ECO:0000256" key="9">
    <source>
        <dbReference type="ARBA" id="ARBA00023244"/>
    </source>
</evidence>
<dbReference type="InterPro" id="IPR000257">
    <property type="entry name" value="Uroporphyrinogen_deCOase"/>
</dbReference>
<dbReference type="SUPFAM" id="SSF51726">
    <property type="entry name" value="UROD/MetE-like"/>
    <property type="match status" value="1"/>
</dbReference>
<evidence type="ECO:0000259" key="13">
    <source>
        <dbReference type="PROSITE" id="PS00906"/>
    </source>
</evidence>
<evidence type="ECO:0000256" key="1">
    <source>
        <dbReference type="ARBA" id="ARBA00004514"/>
    </source>
</evidence>
<feature type="binding site" evidence="10">
    <location>
        <position position="165"/>
    </location>
    <ligand>
        <name>substrate</name>
    </ligand>
</feature>
<comment type="pathway">
    <text evidence="2 10 11">Porphyrin-containing compound metabolism; protoporphyrin-IX biosynthesis; coproporphyrinogen-III from 5-aminolevulinate: step 4/4.</text>
</comment>
<feature type="domain" description="Uroporphyrinogen decarboxylase (URO-D)" evidence="14">
    <location>
        <begin position="153"/>
        <end position="169"/>
    </location>
</feature>
<evidence type="ECO:0000256" key="11">
    <source>
        <dbReference type="RuleBase" id="RU000554"/>
    </source>
</evidence>
<keyword evidence="8 10" id="KW-0456">Lyase</keyword>
<sequence length="360" mass="38134">MTTIMPGSAAHDGAPSTPARSAFVRACRGEPVPHTPVWFMRQAGRSLPEYREIRAGIPMLESCRRPELVCEITMQPVRRHGVDAAILFSDIVVPVAAAGVDLDIVPGTGPVVDEPIRTMADVQRLRPITVDDVSYVDEAVRLLVAELGATPLIGFAGAPFTLASYLVEGGPSRTHAKTKALMHGAPEVWHALCGRLAEITLEFLRVQVAAGVSAVQLFDSWAGALSAADYRRFVLPHSSAVLQGLADAGVPRIHFGVGTAELLGAMADAGADVVGVDWRTPLDQAVTRIGPGKAVQGNLDPTLLFAPWPVIEAEVRRVLAEGRAAPGHVFNLGHGVLPETDPEVLTRVVALVHEASARAS</sequence>
<feature type="binding site" evidence="10">
    <location>
        <position position="220"/>
    </location>
    <ligand>
        <name>substrate</name>
    </ligand>
</feature>
<evidence type="ECO:0000256" key="6">
    <source>
        <dbReference type="ARBA" id="ARBA00022490"/>
    </source>
</evidence>
<dbReference type="GO" id="GO:0006782">
    <property type="term" value="P:protoporphyrinogen IX biosynthetic process"/>
    <property type="evidence" value="ECO:0007669"/>
    <property type="project" value="UniProtKB-UniRule"/>
</dbReference>
<feature type="binding site" evidence="10">
    <location>
        <begin position="41"/>
        <end position="45"/>
    </location>
    <ligand>
        <name>substrate</name>
    </ligand>
</feature>
<keyword evidence="7 10" id="KW-0210">Decarboxylase</keyword>
<dbReference type="PANTHER" id="PTHR21091">
    <property type="entry name" value="METHYLTETRAHYDROFOLATE:HOMOCYSTEINE METHYLTRANSFERASE RELATED"/>
    <property type="match status" value="1"/>
</dbReference>
<dbReference type="GO" id="GO:0004853">
    <property type="term" value="F:uroporphyrinogen decarboxylase activity"/>
    <property type="evidence" value="ECO:0007669"/>
    <property type="project" value="UniProtKB-UniRule"/>
</dbReference>
<comment type="catalytic activity">
    <reaction evidence="10 11">
        <text>uroporphyrinogen III + 4 H(+) = coproporphyrinogen III + 4 CO2</text>
        <dbReference type="Rhea" id="RHEA:19865"/>
        <dbReference type="ChEBI" id="CHEBI:15378"/>
        <dbReference type="ChEBI" id="CHEBI:16526"/>
        <dbReference type="ChEBI" id="CHEBI:57308"/>
        <dbReference type="ChEBI" id="CHEBI:57309"/>
        <dbReference type="EC" id="4.1.1.37"/>
    </reaction>
</comment>
<keyword evidence="9 10" id="KW-0627">Porphyrin biosynthesis</keyword>
<dbReference type="HAMAP" id="MF_00218">
    <property type="entry name" value="URO_D"/>
    <property type="match status" value="1"/>
</dbReference>
<dbReference type="EMBL" id="FNPH01000002">
    <property type="protein sequence ID" value="SDY46493.1"/>
    <property type="molecule type" value="Genomic_DNA"/>
</dbReference>
<comment type="similarity">
    <text evidence="3 10 12">Belongs to the uroporphyrinogen decarboxylase family.</text>
</comment>
<dbReference type="PANTHER" id="PTHR21091:SF169">
    <property type="entry name" value="UROPORPHYRINOGEN DECARBOXYLASE"/>
    <property type="match status" value="1"/>
</dbReference>
<dbReference type="PROSITE" id="PS00907">
    <property type="entry name" value="UROD_2"/>
    <property type="match status" value="1"/>
</dbReference>
<dbReference type="GO" id="GO:0005829">
    <property type="term" value="C:cytosol"/>
    <property type="evidence" value="ECO:0007669"/>
    <property type="project" value="UniProtKB-SubCell"/>
</dbReference>
<dbReference type="UniPathway" id="UPA00251">
    <property type="reaction ID" value="UER00321"/>
</dbReference>
<feature type="binding site" evidence="10">
    <location>
        <position position="90"/>
    </location>
    <ligand>
        <name>substrate</name>
    </ligand>
</feature>
<evidence type="ECO:0000256" key="8">
    <source>
        <dbReference type="ARBA" id="ARBA00023239"/>
    </source>
</evidence>
<keyword evidence="16" id="KW-1185">Reference proteome</keyword>
<dbReference type="FunFam" id="3.20.20.210:FF:000008">
    <property type="entry name" value="Uroporphyrinogen decarboxylase"/>
    <property type="match status" value="1"/>
</dbReference>
<comment type="subcellular location">
    <subcellularLocation>
        <location evidence="1">Cytoplasm</location>
        <location evidence="1">Cytosol</location>
    </subcellularLocation>
</comment>
<feature type="site" description="Transition state stabilizer" evidence="10">
    <location>
        <position position="90"/>
    </location>
</feature>
<evidence type="ECO:0000256" key="10">
    <source>
        <dbReference type="HAMAP-Rule" id="MF_00218"/>
    </source>
</evidence>
<dbReference type="OrthoDB" id="9806656at2"/>
<name>A0A1H3K2U2_9ACTN</name>
<dbReference type="InterPro" id="IPR038071">
    <property type="entry name" value="UROD/MetE-like_sf"/>
</dbReference>
<evidence type="ECO:0000256" key="7">
    <source>
        <dbReference type="ARBA" id="ARBA00022793"/>
    </source>
</evidence>
<dbReference type="AlphaFoldDB" id="A0A1H3K2U2"/>
<dbReference type="EC" id="4.1.1.37" evidence="5 10"/>
<feature type="binding site" evidence="10">
    <location>
        <position position="334"/>
    </location>
    <ligand>
        <name>substrate</name>
    </ligand>
</feature>
<feature type="domain" description="Uroporphyrinogen decarboxylase (URO-D)" evidence="13">
    <location>
        <begin position="36"/>
        <end position="45"/>
    </location>
</feature>
<organism evidence="15 16">
    <name type="scientific">Micromonospora pattaloongensis</name>
    <dbReference type="NCBI Taxonomy" id="405436"/>
    <lineage>
        <taxon>Bacteria</taxon>
        <taxon>Bacillati</taxon>
        <taxon>Actinomycetota</taxon>
        <taxon>Actinomycetes</taxon>
        <taxon>Micromonosporales</taxon>
        <taxon>Micromonosporaceae</taxon>
        <taxon>Micromonospora</taxon>
    </lineage>
</organism>
<comment type="subunit">
    <text evidence="4 10">Homodimer.</text>
</comment>
<proteinExistence type="inferred from homology"/>
<dbReference type="Gene3D" id="3.20.20.210">
    <property type="match status" value="1"/>
</dbReference>
<evidence type="ECO:0000256" key="3">
    <source>
        <dbReference type="ARBA" id="ARBA00009935"/>
    </source>
</evidence>
<dbReference type="RefSeq" id="WP_091553528.1">
    <property type="nucleotide sequence ID" value="NZ_FNPH01000002.1"/>
</dbReference>
<evidence type="ECO:0000256" key="2">
    <source>
        <dbReference type="ARBA" id="ARBA00004804"/>
    </source>
</evidence>
<dbReference type="Pfam" id="PF01208">
    <property type="entry name" value="URO-D"/>
    <property type="match status" value="1"/>
</dbReference>
<comment type="function">
    <text evidence="10">Catalyzes the decarboxylation of four acetate groups of uroporphyrinogen-III to yield coproporphyrinogen-III.</text>
</comment>
<dbReference type="CDD" id="cd00717">
    <property type="entry name" value="URO-D"/>
    <property type="match status" value="1"/>
</dbReference>
<evidence type="ECO:0000256" key="5">
    <source>
        <dbReference type="ARBA" id="ARBA00012288"/>
    </source>
</evidence>
<protein>
    <recommendedName>
        <fullName evidence="5 10">Uroporphyrinogen decarboxylase</fullName>
        <shortName evidence="10">UPD</shortName>
        <shortName evidence="10">URO-D</shortName>
        <ecNumber evidence="5 10">4.1.1.37</ecNumber>
    </recommendedName>
</protein>
<dbReference type="NCBIfam" id="TIGR01464">
    <property type="entry name" value="hemE"/>
    <property type="match status" value="1"/>
</dbReference>
<dbReference type="PROSITE" id="PS00906">
    <property type="entry name" value="UROD_1"/>
    <property type="match status" value="1"/>
</dbReference>
<dbReference type="InterPro" id="IPR006361">
    <property type="entry name" value="Uroporphyrinogen_deCO2ase_HemE"/>
</dbReference>
<evidence type="ECO:0000259" key="14">
    <source>
        <dbReference type="PROSITE" id="PS00907"/>
    </source>
</evidence>
<reference evidence="16" key="1">
    <citation type="submission" date="2016-10" db="EMBL/GenBank/DDBJ databases">
        <authorList>
            <person name="Varghese N."/>
            <person name="Submissions S."/>
        </authorList>
    </citation>
    <scope>NUCLEOTIDE SEQUENCE [LARGE SCALE GENOMIC DNA]</scope>
    <source>
        <strain evidence="16">DSM 45245</strain>
    </source>
</reference>
<dbReference type="STRING" id="405436.SAMN05444365_102346"/>
<comment type="caution">
    <text evidence="10">Lacks conserved residue(s) required for the propagation of feature annotation.</text>
</comment>
<keyword evidence="6 10" id="KW-0963">Cytoplasm</keyword>
<evidence type="ECO:0000256" key="4">
    <source>
        <dbReference type="ARBA" id="ARBA00011738"/>
    </source>
</evidence>
<dbReference type="Proteomes" id="UP000242415">
    <property type="component" value="Unassembled WGS sequence"/>
</dbReference>
<evidence type="ECO:0000256" key="12">
    <source>
        <dbReference type="RuleBase" id="RU004169"/>
    </source>
</evidence>
<accession>A0A1H3K2U2</accession>
<gene>
    <name evidence="10" type="primary">hemE</name>
    <name evidence="15" type="ORF">SAMN05444365_102346</name>
</gene>